<dbReference type="InterPro" id="IPR001025">
    <property type="entry name" value="BAH_dom"/>
</dbReference>
<evidence type="ECO:0000256" key="9">
    <source>
        <dbReference type="SAM" id="Coils"/>
    </source>
</evidence>
<accession>A0A5N5SKG9</accession>
<dbReference type="PANTHER" id="PTHR16062:SF19">
    <property type="entry name" value="PROTEIN POLYBROMO-1"/>
    <property type="match status" value="1"/>
</dbReference>
<keyword evidence="4" id="KW-0805">Transcription regulation</keyword>
<evidence type="ECO:0000259" key="11">
    <source>
        <dbReference type="PROSITE" id="PS51038"/>
    </source>
</evidence>
<comment type="caution">
    <text evidence="12">The sequence shown here is derived from an EMBL/GenBank/DDBJ whole genome shotgun (WGS) entry which is preliminary data.</text>
</comment>
<reference evidence="12 13" key="1">
    <citation type="journal article" date="2019" name="PLoS Biol.">
        <title>Sex chromosomes control vertical transmission of feminizing Wolbachia symbionts in an isopod.</title>
        <authorList>
            <person name="Becking T."/>
            <person name="Chebbi M.A."/>
            <person name="Giraud I."/>
            <person name="Moumen B."/>
            <person name="Laverre T."/>
            <person name="Caubet Y."/>
            <person name="Peccoud J."/>
            <person name="Gilbert C."/>
            <person name="Cordaux R."/>
        </authorList>
    </citation>
    <scope>NUCLEOTIDE SEQUENCE [LARGE SCALE GENOMIC DNA]</scope>
    <source>
        <strain evidence="12">ANa2</strain>
        <tissue evidence="12">Whole body excluding digestive tract and cuticle</tissue>
    </source>
</reference>
<evidence type="ECO:0000313" key="13">
    <source>
        <dbReference type="Proteomes" id="UP000326759"/>
    </source>
</evidence>
<dbReference type="SMART" id="SM00297">
    <property type="entry name" value="BROMO"/>
    <property type="match status" value="2"/>
</dbReference>
<dbReference type="InterPro" id="IPR001487">
    <property type="entry name" value="Bromodomain"/>
</dbReference>
<dbReference type="PROSITE" id="PS50014">
    <property type="entry name" value="BROMODOMAIN_2"/>
    <property type="match status" value="1"/>
</dbReference>
<keyword evidence="7" id="KW-0539">Nucleus</keyword>
<keyword evidence="5 8" id="KW-0103">Bromodomain</keyword>
<feature type="domain" description="BAH" evidence="11">
    <location>
        <begin position="287"/>
        <end position="404"/>
    </location>
</feature>
<proteinExistence type="predicted"/>
<dbReference type="InterPro" id="IPR037382">
    <property type="entry name" value="Rsc/polybromo"/>
</dbReference>
<keyword evidence="6" id="KW-0804">Transcription</keyword>
<dbReference type="PROSITE" id="PS51038">
    <property type="entry name" value="BAH"/>
    <property type="match status" value="1"/>
</dbReference>
<evidence type="ECO:0000256" key="6">
    <source>
        <dbReference type="ARBA" id="ARBA00023163"/>
    </source>
</evidence>
<dbReference type="Gene3D" id="2.30.30.490">
    <property type="match status" value="1"/>
</dbReference>
<dbReference type="Pfam" id="PF00439">
    <property type="entry name" value="Bromodomain"/>
    <property type="match status" value="1"/>
</dbReference>
<evidence type="ECO:0000256" key="4">
    <source>
        <dbReference type="ARBA" id="ARBA00023015"/>
    </source>
</evidence>
<evidence type="ECO:0000256" key="7">
    <source>
        <dbReference type="ARBA" id="ARBA00023242"/>
    </source>
</evidence>
<dbReference type="GO" id="GO:0003682">
    <property type="term" value="F:chromatin binding"/>
    <property type="evidence" value="ECO:0007669"/>
    <property type="project" value="InterPro"/>
</dbReference>
<feature type="non-terminal residue" evidence="12">
    <location>
        <position position="472"/>
    </location>
</feature>
<dbReference type="GO" id="GO:0016586">
    <property type="term" value="C:RSC-type complex"/>
    <property type="evidence" value="ECO:0007669"/>
    <property type="project" value="InterPro"/>
</dbReference>
<keyword evidence="13" id="KW-1185">Reference proteome</keyword>
<dbReference type="GO" id="GO:0006368">
    <property type="term" value="P:transcription elongation by RNA polymerase II"/>
    <property type="evidence" value="ECO:0007669"/>
    <property type="project" value="TreeGrafter"/>
</dbReference>
<evidence type="ECO:0000259" key="10">
    <source>
        <dbReference type="PROSITE" id="PS50014"/>
    </source>
</evidence>
<dbReference type="Proteomes" id="UP000326759">
    <property type="component" value="Unassembled WGS sequence"/>
</dbReference>
<keyword evidence="3" id="KW-0156">Chromatin regulator</keyword>
<name>A0A5N5SKG9_9CRUS</name>
<evidence type="ECO:0000256" key="8">
    <source>
        <dbReference type="PROSITE-ProRule" id="PRU00035"/>
    </source>
</evidence>
<dbReference type="SMART" id="SM00439">
    <property type="entry name" value="BAH"/>
    <property type="match status" value="1"/>
</dbReference>
<dbReference type="GO" id="GO:0016514">
    <property type="term" value="C:SWI/SNF complex"/>
    <property type="evidence" value="ECO:0007669"/>
    <property type="project" value="TreeGrafter"/>
</dbReference>
<organism evidence="12 13">
    <name type="scientific">Armadillidium nasatum</name>
    <dbReference type="NCBI Taxonomy" id="96803"/>
    <lineage>
        <taxon>Eukaryota</taxon>
        <taxon>Metazoa</taxon>
        <taxon>Ecdysozoa</taxon>
        <taxon>Arthropoda</taxon>
        <taxon>Crustacea</taxon>
        <taxon>Multicrustacea</taxon>
        <taxon>Malacostraca</taxon>
        <taxon>Eumalacostraca</taxon>
        <taxon>Peracarida</taxon>
        <taxon>Isopoda</taxon>
        <taxon>Oniscidea</taxon>
        <taxon>Crinocheta</taxon>
        <taxon>Armadillidiidae</taxon>
        <taxon>Armadillidium</taxon>
    </lineage>
</organism>
<protein>
    <submittedName>
        <fullName evidence="12">Protein polybromo-1</fullName>
    </submittedName>
</protein>
<sequence length="472" mass="55315">MKFYLGLNIKDEIETKDEPLDFDEEEMENGQVFDQTSGLDESQKRKSGCYSSLDDIKNDLILMFQNACQYNEPESQIYRDALTLQRLVMQKTLELYRQDELVPNVLGLVQEMLMSLFISVYNHEIFEGRYTVESFSDLPEYEEEIDGQRTKALNFAIMKRRLDKGLYTRLDHFQDELFSIFDRARNISKEDSRIFSDSIILQKEFIKVRDELCGKGSILSSKALGFNERQLNKVLIMQAKIFKRIWKDEKLTEDTSDEITEDEDLKTLVQQQNENADNSNCVSHNQIHYFVGDFVYVIPPEKNCDFPILHIRQLWKNKADEDMCYGCQYFRPAETSDLPTKEFYEQEVFKTEKHMSLPLSEVWPYSLPEGTQITERVKHLVMRKGEFIFKEQIDEQKEKLAELEDETKIINHLPNVLKSTVLDIKGNIYYKQYSSGSVTIKLGDFVYTRNRGIIHVIGIWVTSEEEAFISGT</sequence>
<dbReference type="Pfam" id="PF01426">
    <property type="entry name" value="BAH"/>
    <property type="match status" value="1"/>
</dbReference>
<feature type="domain" description="Bromo" evidence="10">
    <location>
        <begin position="1"/>
        <end position="78"/>
    </location>
</feature>
<keyword evidence="2" id="KW-0677">Repeat</keyword>
<dbReference type="PANTHER" id="PTHR16062">
    <property type="entry name" value="SWI/SNF-RELATED"/>
    <property type="match status" value="1"/>
</dbReference>
<gene>
    <name evidence="12" type="primary">PBRM1_1</name>
    <name evidence="12" type="ORF">Anas_09187</name>
</gene>
<evidence type="ECO:0000256" key="1">
    <source>
        <dbReference type="ARBA" id="ARBA00004123"/>
    </source>
</evidence>
<dbReference type="OrthoDB" id="10009055at2759"/>
<evidence type="ECO:0000313" key="12">
    <source>
        <dbReference type="EMBL" id="KAB7494543.1"/>
    </source>
</evidence>
<dbReference type="SUPFAM" id="SSF47370">
    <property type="entry name" value="Bromodomain"/>
    <property type="match status" value="2"/>
</dbReference>
<keyword evidence="9" id="KW-0175">Coiled coil</keyword>
<dbReference type="InterPro" id="IPR036427">
    <property type="entry name" value="Bromodomain-like_sf"/>
</dbReference>
<evidence type="ECO:0000256" key="2">
    <source>
        <dbReference type="ARBA" id="ARBA00022737"/>
    </source>
</evidence>
<dbReference type="AlphaFoldDB" id="A0A5N5SKG9"/>
<evidence type="ECO:0000256" key="3">
    <source>
        <dbReference type="ARBA" id="ARBA00022853"/>
    </source>
</evidence>
<comment type="subcellular location">
    <subcellularLocation>
        <location evidence="1">Nucleus</location>
    </subcellularLocation>
</comment>
<dbReference type="Gene3D" id="1.20.920.10">
    <property type="entry name" value="Bromodomain-like"/>
    <property type="match status" value="2"/>
</dbReference>
<evidence type="ECO:0000256" key="5">
    <source>
        <dbReference type="ARBA" id="ARBA00023117"/>
    </source>
</evidence>
<dbReference type="EMBL" id="SEYY01023913">
    <property type="protein sequence ID" value="KAB7494543.1"/>
    <property type="molecule type" value="Genomic_DNA"/>
</dbReference>
<feature type="coiled-coil region" evidence="9">
    <location>
        <begin position="386"/>
        <end position="413"/>
    </location>
</feature>
<dbReference type="GO" id="GO:0006338">
    <property type="term" value="P:chromatin remodeling"/>
    <property type="evidence" value="ECO:0007669"/>
    <property type="project" value="InterPro"/>
</dbReference>
<dbReference type="InterPro" id="IPR043151">
    <property type="entry name" value="BAH_sf"/>
</dbReference>